<dbReference type="InterPro" id="IPR018060">
    <property type="entry name" value="HTH_AraC"/>
</dbReference>
<keyword evidence="3" id="KW-0804">Transcription</keyword>
<dbReference type="Pfam" id="PF12833">
    <property type="entry name" value="HTH_18"/>
    <property type="match status" value="1"/>
</dbReference>
<dbReference type="PROSITE" id="PS01124">
    <property type="entry name" value="HTH_ARAC_FAMILY_2"/>
    <property type="match status" value="1"/>
</dbReference>
<evidence type="ECO:0000256" key="2">
    <source>
        <dbReference type="ARBA" id="ARBA00023125"/>
    </source>
</evidence>
<dbReference type="RefSeq" id="WP_111349772.1">
    <property type="nucleotide sequence ID" value="NZ_QLII01000001.1"/>
</dbReference>
<comment type="caution">
    <text evidence="5">The sequence shown here is derived from an EMBL/GenBank/DDBJ whole genome shotgun (WGS) entry which is preliminary data.</text>
</comment>
<dbReference type="OrthoDB" id="642439at2"/>
<dbReference type="SMART" id="SM00342">
    <property type="entry name" value="HTH_ARAC"/>
    <property type="match status" value="1"/>
</dbReference>
<organism evidence="5 6">
    <name type="scientific">Spirosoma telluris</name>
    <dbReference type="NCBI Taxonomy" id="2183553"/>
    <lineage>
        <taxon>Bacteria</taxon>
        <taxon>Pseudomonadati</taxon>
        <taxon>Bacteroidota</taxon>
        <taxon>Cytophagia</taxon>
        <taxon>Cytophagales</taxon>
        <taxon>Cytophagaceae</taxon>
        <taxon>Spirosoma</taxon>
    </lineage>
</organism>
<evidence type="ECO:0000313" key="5">
    <source>
        <dbReference type="EMBL" id="RAI78209.1"/>
    </source>
</evidence>
<gene>
    <name evidence="5" type="ORF">HMF3257_36435</name>
</gene>
<proteinExistence type="predicted"/>
<dbReference type="InterPro" id="IPR018062">
    <property type="entry name" value="HTH_AraC-typ_CS"/>
</dbReference>
<dbReference type="GO" id="GO:0003700">
    <property type="term" value="F:DNA-binding transcription factor activity"/>
    <property type="evidence" value="ECO:0007669"/>
    <property type="project" value="InterPro"/>
</dbReference>
<accession>A0A327NUZ1</accession>
<keyword evidence="6" id="KW-1185">Reference proteome</keyword>
<dbReference type="PANTHER" id="PTHR43280:SF28">
    <property type="entry name" value="HTH-TYPE TRANSCRIPTIONAL ACTIVATOR RHAS"/>
    <property type="match status" value="1"/>
</dbReference>
<protein>
    <submittedName>
        <fullName evidence="5">AraC family transcriptional regulator</fullName>
    </submittedName>
</protein>
<dbReference type="InterPro" id="IPR020449">
    <property type="entry name" value="Tscrpt_reg_AraC-type_HTH"/>
</dbReference>
<sequence length="131" mass="15099">MTFYHQQLIKIRDEVYPDAYVCKRIGEAKRFMDRELECSMSLADIAEEASFSTFHFIRLFKRLYGQTPYQYLIAARIAKAKRLLLSGKTVKDVCFSVGFESTSSFTGLFKKLTGSTPTAFKNKYVKQKSGY</sequence>
<evidence type="ECO:0000256" key="3">
    <source>
        <dbReference type="ARBA" id="ARBA00023163"/>
    </source>
</evidence>
<name>A0A327NUZ1_9BACT</name>
<dbReference type="EMBL" id="QLII01000001">
    <property type="protein sequence ID" value="RAI78209.1"/>
    <property type="molecule type" value="Genomic_DNA"/>
</dbReference>
<dbReference type="GO" id="GO:0043565">
    <property type="term" value="F:sequence-specific DNA binding"/>
    <property type="evidence" value="ECO:0007669"/>
    <property type="project" value="InterPro"/>
</dbReference>
<dbReference type="AlphaFoldDB" id="A0A327NUZ1"/>
<dbReference type="SUPFAM" id="SSF46689">
    <property type="entry name" value="Homeodomain-like"/>
    <property type="match status" value="2"/>
</dbReference>
<dbReference type="PROSITE" id="PS00041">
    <property type="entry name" value="HTH_ARAC_FAMILY_1"/>
    <property type="match status" value="1"/>
</dbReference>
<evidence type="ECO:0000256" key="1">
    <source>
        <dbReference type="ARBA" id="ARBA00023015"/>
    </source>
</evidence>
<feature type="domain" description="HTH araC/xylS-type" evidence="4">
    <location>
        <begin position="26"/>
        <end position="123"/>
    </location>
</feature>
<dbReference type="InterPro" id="IPR009057">
    <property type="entry name" value="Homeodomain-like_sf"/>
</dbReference>
<evidence type="ECO:0000313" key="6">
    <source>
        <dbReference type="Proteomes" id="UP000249016"/>
    </source>
</evidence>
<keyword evidence="2" id="KW-0238">DNA-binding</keyword>
<reference evidence="5 6" key="1">
    <citation type="submission" date="2018-06" db="EMBL/GenBank/DDBJ databases">
        <title>Spirosoma sp. HMF3257 Genome sequencing and assembly.</title>
        <authorList>
            <person name="Kang H."/>
            <person name="Cha I."/>
            <person name="Kim H."/>
            <person name="Kang J."/>
            <person name="Joh K."/>
        </authorList>
    </citation>
    <scope>NUCLEOTIDE SEQUENCE [LARGE SCALE GENOMIC DNA]</scope>
    <source>
        <strain evidence="5 6">HMF3257</strain>
    </source>
</reference>
<keyword evidence="1" id="KW-0805">Transcription regulation</keyword>
<dbReference type="Proteomes" id="UP000249016">
    <property type="component" value="Unassembled WGS sequence"/>
</dbReference>
<dbReference type="PANTHER" id="PTHR43280">
    <property type="entry name" value="ARAC-FAMILY TRANSCRIPTIONAL REGULATOR"/>
    <property type="match status" value="1"/>
</dbReference>
<dbReference type="PRINTS" id="PR00032">
    <property type="entry name" value="HTHARAC"/>
</dbReference>
<evidence type="ECO:0000259" key="4">
    <source>
        <dbReference type="PROSITE" id="PS01124"/>
    </source>
</evidence>
<dbReference type="Gene3D" id="1.10.10.60">
    <property type="entry name" value="Homeodomain-like"/>
    <property type="match status" value="2"/>
</dbReference>